<evidence type="ECO:0000313" key="1">
    <source>
        <dbReference type="EMBL" id="ERP32098.1"/>
    </source>
</evidence>
<dbReference type="PANTHER" id="PTHR43155">
    <property type="entry name" value="CYCLIC DI-GMP PHOSPHODIESTERASE PA4108-RELATED"/>
    <property type="match status" value="1"/>
</dbReference>
<sequence length="298" mass="34341">MADVPFLSNTDLYVRDAKGEMQLYKKAGVAVSSSRLAEYRLPQLYVHKLNFENFSLDVQAGYIEGLKEIYTSYKNTAESQKQNSEKEAQEDVFDLLGRLYEKLGRTPTPDSLQHLLRGVTEFIDSTIASRDMVNLIFARAKQQRGVQQKAVSNLLLALHYGRQNNFSRDDIRNMALSAFLQDVGIYRYLGKRVSEEEIQKHPEKSAMVLERCNIQNDAIKYAVLEHHERLDGSGIPYGKRRLSSFGQLVGIISEFYGIYSENSVRDVRPIHIFQYMKQDVQDQKFNPELFKQFAYSLL</sequence>
<dbReference type="Gene3D" id="1.10.3210.10">
    <property type="entry name" value="Hypothetical protein af1432"/>
    <property type="match status" value="1"/>
</dbReference>
<protein>
    <submittedName>
        <fullName evidence="1">Metal dependent phosphohydrolase</fullName>
    </submittedName>
</protein>
<gene>
    <name evidence="1" type="ORF">CALK_0818</name>
</gene>
<keyword evidence="2" id="KW-1185">Reference proteome</keyword>
<dbReference type="STRING" id="1313304.CALK_0818"/>
<dbReference type="PANTHER" id="PTHR43155:SF2">
    <property type="entry name" value="CYCLIC DI-GMP PHOSPHODIESTERASE PA4108"/>
    <property type="match status" value="1"/>
</dbReference>
<evidence type="ECO:0000313" key="2">
    <source>
        <dbReference type="Proteomes" id="UP000017148"/>
    </source>
</evidence>
<dbReference type="AlphaFoldDB" id="U7D833"/>
<dbReference type="EMBL" id="ASJR01000006">
    <property type="protein sequence ID" value="ERP32098.1"/>
    <property type="molecule type" value="Genomic_DNA"/>
</dbReference>
<dbReference type="Proteomes" id="UP000017148">
    <property type="component" value="Unassembled WGS sequence"/>
</dbReference>
<keyword evidence="1" id="KW-0378">Hydrolase</keyword>
<reference evidence="1 2" key="1">
    <citation type="journal article" date="2013" name="Environ. Microbiol.">
        <title>Genome analysis of Chitinivibrio alkaliphilus gen. nov., sp. nov., a novel extremely haloalkaliphilic anaerobic chitinolytic bacterium from the candidate phylum Termite Group 3.</title>
        <authorList>
            <person name="Sorokin D.Y."/>
            <person name="Gumerov V.M."/>
            <person name="Rakitin A.L."/>
            <person name="Beletsky A.V."/>
            <person name="Damste J.S."/>
            <person name="Muyzer G."/>
            <person name="Mardanov A.V."/>
            <person name="Ravin N.V."/>
        </authorList>
    </citation>
    <scope>NUCLEOTIDE SEQUENCE [LARGE SCALE GENOMIC DNA]</scope>
    <source>
        <strain evidence="1 2">ACht1</strain>
    </source>
</reference>
<dbReference type="GO" id="GO:0016787">
    <property type="term" value="F:hydrolase activity"/>
    <property type="evidence" value="ECO:0007669"/>
    <property type="project" value="UniProtKB-KW"/>
</dbReference>
<dbReference type="Pfam" id="PF13487">
    <property type="entry name" value="HD_5"/>
    <property type="match status" value="1"/>
</dbReference>
<name>U7D833_9BACT</name>
<proteinExistence type="predicted"/>
<accession>U7D833</accession>
<organism evidence="1 2">
    <name type="scientific">Chitinivibrio alkaliphilus ACht1</name>
    <dbReference type="NCBI Taxonomy" id="1313304"/>
    <lineage>
        <taxon>Bacteria</taxon>
        <taxon>Pseudomonadati</taxon>
        <taxon>Fibrobacterota</taxon>
        <taxon>Chitinivibrionia</taxon>
        <taxon>Chitinivibrionales</taxon>
        <taxon>Chitinivibrionaceae</taxon>
        <taxon>Chitinivibrio</taxon>
    </lineage>
</organism>
<dbReference type="SUPFAM" id="SSF109604">
    <property type="entry name" value="HD-domain/PDEase-like"/>
    <property type="match status" value="1"/>
</dbReference>
<dbReference type="eggNOG" id="COG2206">
    <property type="taxonomic scope" value="Bacteria"/>
</dbReference>
<comment type="caution">
    <text evidence="1">The sequence shown here is derived from an EMBL/GenBank/DDBJ whole genome shotgun (WGS) entry which is preliminary data.</text>
</comment>